<name>A0A221J824_9CAUD</name>
<keyword evidence="2" id="KW-1185">Reference proteome</keyword>
<gene>
    <name evidence="1" type="ORF">OSY_008</name>
</gene>
<accession>A0A221J824</accession>
<dbReference type="Proteomes" id="UP000225365">
    <property type="component" value="Segment"/>
</dbReference>
<organism evidence="1 2">
    <name type="scientific">Escherichia phage OSYSP</name>
    <dbReference type="NCBI Taxonomy" id="2020879"/>
    <lineage>
        <taxon>Viruses</taxon>
        <taxon>Duplodnaviria</taxon>
        <taxon>Heunggongvirae</taxon>
        <taxon>Uroviricota</taxon>
        <taxon>Caudoviricetes</taxon>
        <taxon>Demerecviridae</taxon>
        <taxon>Markadamsvirinae</taxon>
        <taxon>Tequintavirus</taxon>
        <taxon>Tequintavirus OSYSP</taxon>
    </lineage>
</organism>
<protein>
    <submittedName>
        <fullName evidence="1">Uncharacterized protein</fullName>
    </submittedName>
</protein>
<reference evidence="1 2" key="1">
    <citation type="submission" date="2017-06" db="EMBL/GenBank/DDBJ databases">
        <title>Complete genome sequence of Escherhichia coli phage OSYSP.</title>
        <authorList>
            <person name="Yesil M."/>
            <person name="Huang E."/>
            <person name="Yang X."/>
            <person name="Yousef A.E."/>
        </authorList>
    </citation>
    <scope>NUCLEOTIDE SEQUENCE [LARGE SCALE GENOMIC DNA]</scope>
</reference>
<dbReference type="EMBL" id="MF402939">
    <property type="protein sequence ID" value="ASM62868.1"/>
    <property type="molecule type" value="Genomic_DNA"/>
</dbReference>
<proteinExistence type="predicted"/>
<evidence type="ECO:0000313" key="2">
    <source>
        <dbReference type="Proteomes" id="UP000225365"/>
    </source>
</evidence>
<sequence>MSLTKTVKVTLTDGTEFSAQITLLEDGYWEVYLPHVNSTGRGWTQQQAIVDALNEASAGL</sequence>
<evidence type="ECO:0000313" key="1">
    <source>
        <dbReference type="EMBL" id="ASM62868.1"/>
    </source>
</evidence>